<dbReference type="OrthoDB" id="9775851at2"/>
<sequence length="589" mass="64464">MCKKTSFLVAMALSVSLMAGSLVSIPVKAQDGTSVNVVAGTSKEENAGYSQGIIQTTKYGKIKGYQENDGKTLIWKGIPYAKAPVGELRWKAPVNPDSWAGTLDATKDGNMGIQLSNGKIVGSEDCLNLDIYRPNTNQTNLPVLVYIHGGNNQTGASNEISPKKLAVNANCIVVSINYRLGALGFNSLPALKTGNKNEDSGNYTLLDISKSLDWIKANISSFGGNSENVTASGFSAGGRDVMAMLISPIFKDKFQKAISFSGGMTTADPEDSAKVIAKAIAPLVVADKIKATEGEAYKWLLTDGKDVKAYLYNLSSDRLAKLMGNAGIRMSAFPHLYSDGTVLPKEGFDTKNYNNVPLIMLTGAKEFSLFGRYDKYFAAKDDNTLMTNQEANKELNFALNYGSKLYELFNAEESAERMIKNYNAQIYTGDFKWGLDKNVVGDKMAQLAGPFHGVWIPFLTDETTGFSAMYKDSFNNAGAKDLGAKVTDYITNFLWDGTPNGKIITGCEWKPWNGANSKTTQLILDADKNNAKISMSNERIDYEEILKQMDADTTLSKEVKDKLIKEVLNGRWFSDRLDKHFGNSSLWIK</sequence>
<protein>
    <submittedName>
        <fullName evidence="3">Carboxylesterase type B</fullName>
        <ecNumber evidence="3">3.1.1.-</ecNumber>
    </submittedName>
</protein>
<dbReference type="AlphaFoldDB" id="M1MJ11"/>
<keyword evidence="3" id="KW-0378">Hydrolase</keyword>
<evidence type="ECO:0000313" key="3">
    <source>
        <dbReference type="EMBL" id="AGF57919.1"/>
    </source>
</evidence>
<evidence type="ECO:0000256" key="1">
    <source>
        <dbReference type="SAM" id="SignalP"/>
    </source>
</evidence>
<reference evidence="3 4" key="1">
    <citation type="submission" date="2013-02" db="EMBL/GenBank/DDBJ databases">
        <title>Genome sequence of Clostridium saccharoperbutylacetonicum N1-4(HMT).</title>
        <authorList>
            <person name="Poehlein A."/>
            <person name="Daniel R."/>
        </authorList>
    </citation>
    <scope>NUCLEOTIDE SEQUENCE [LARGE SCALE GENOMIC DNA]</scope>
    <source>
        <strain evidence="4">N1-4(HMT)</strain>
    </source>
</reference>
<feature type="signal peptide" evidence="1">
    <location>
        <begin position="1"/>
        <end position="29"/>
    </location>
</feature>
<dbReference type="InterPro" id="IPR029058">
    <property type="entry name" value="AB_hydrolase_fold"/>
</dbReference>
<dbReference type="InterPro" id="IPR050309">
    <property type="entry name" value="Type-B_Carboxylest/Lipase"/>
</dbReference>
<dbReference type="Pfam" id="PF00135">
    <property type="entry name" value="COesterase"/>
    <property type="match status" value="1"/>
</dbReference>
<name>M1MJ11_9CLOT</name>
<evidence type="ECO:0000313" key="4">
    <source>
        <dbReference type="Proteomes" id="UP000011728"/>
    </source>
</evidence>
<dbReference type="GO" id="GO:0016787">
    <property type="term" value="F:hydrolase activity"/>
    <property type="evidence" value="ECO:0007669"/>
    <property type="project" value="UniProtKB-KW"/>
</dbReference>
<dbReference type="ESTHER" id="9clot-m1mj11">
    <property type="family name" value="Carb_B_Bacteria"/>
</dbReference>
<organism evidence="3 4">
    <name type="scientific">Clostridium saccharoperbutylacetonicum N1-4(HMT)</name>
    <dbReference type="NCBI Taxonomy" id="931276"/>
    <lineage>
        <taxon>Bacteria</taxon>
        <taxon>Bacillati</taxon>
        <taxon>Bacillota</taxon>
        <taxon>Clostridia</taxon>
        <taxon>Eubacteriales</taxon>
        <taxon>Clostridiaceae</taxon>
        <taxon>Clostridium</taxon>
    </lineage>
</organism>
<dbReference type="EC" id="3.1.1.-" evidence="3"/>
<dbReference type="HOGENOM" id="CLU_006586_16_4_9"/>
<dbReference type="PATRIC" id="fig|931276.5.peg.4197"/>
<dbReference type="Proteomes" id="UP000011728">
    <property type="component" value="Chromosome"/>
</dbReference>
<proteinExistence type="predicted"/>
<dbReference type="InterPro" id="IPR002018">
    <property type="entry name" value="CarbesteraseB"/>
</dbReference>
<gene>
    <name evidence="3" type="ORF">Cspa_c41660</name>
</gene>
<dbReference type="PANTHER" id="PTHR11559">
    <property type="entry name" value="CARBOXYLESTERASE"/>
    <property type="match status" value="1"/>
</dbReference>
<feature type="chain" id="PRO_5004015544" evidence="1">
    <location>
        <begin position="30"/>
        <end position="589"/>
    </location>
</feature>
<keyword evidence="1" id="KW-0732">Signal</keyword>
<dbReference type="STRING" id="36745.CLSAP_39180"/>
<evidence type="ECO:0000259" key="2">
    <source>
        <dbReference type="Pfam" id="PF00135"/>
    </source>
</evidence>
<keyword evidence="4" id="KW-1185">Reference proteome</keyword>
<dbReference type="RefSeq" id="WP_015394230.1">
    <property type="nucleotide sequence ID" value="NC_020291.1"/>
</dbReference>
<dbReference type="Gene3D" id="3.40.50.1820">
    <property type="entry name" value="alpha/beta hydrolase"/>
    <property type="match status" value="1"/>
</dbReference>
<feature type="domain" description="Carboxylesterase type B" evidence="2">
    <location>
        <begin position="56"/>
        <end position="423"/>
    </location>
</feature>
<dbReference type="KEGG" id="csr:Cspa_c41660"/>
<dbReference type="EMBL" id="CP004121">
    <property type="protein sequence ID" value="AGF57919.1"/>
    <property type="molecule type" value="Genomic_DNA"/>
</dbReference>
<dbReference type="eggNOG" id="COG2272">
    <property type="taxonomic scope" value="Bacteria"/>
</dbReference>
<dbReference type="SUPFAM" id="SSF53474">
    <property type="entry name" value="alpha/beta-Hydrolases"/>
    <property type="match status" value="1"/>
</dbReference>
<accession>M1MJ11</accession>